<dbReference type="InterPro" id="IPR016461">
    <property type="entry name" value="COMT-like"/>
</dbReference>
<keyword evidence="7" id="KW-1185">Reference proteome</keyword>
<dbReference type="PIRSF" id="PIRSF005739">
    <property type="entry name" value="O-mtase"/>
    <property type="match status" value="1"/>
</dbReference>
<evidence type="ECO:0000256" key="1">
    <source>
        <dbReference type="ARBA" id="ARBA00022603"/>
    </source>
</evidence>
<dbReference type="InterPro" id="IPR029063">
    <property type="entry name" value="SAM-dependent_MTases_sf"/>
</dbReference>
<feature type="domain" description="O-methyltransferase C-terminal" evidence="4">
    <location>
        <begin position="140"/>
        <end position="347"/>
    </location>
</feature>
<dbReference type="InterPro" id="IPR001077">
    <property type="entry name" value="COMT_C"/>
</dbReference>
<comment type="caution">
    <text evidence="6">The sequence shown here is derived from an EMBL/GenBank/DDBJ whole genome shotgun (WGS) entry which is preliminary data.</text>
</comment>
<feature type="domain" description="O-methyltransferase dimerisation" evidence="5">
    <location>
        <begin position="26"/>
        <end position="115"/>
    </location>
</feature>
<organism evidence="6 7">
    <name type="scientific">Stylosanthes scabra</name>
    <dbReference type="NCBI Taxonomy" id="79078"/>
    <lineage>
        <taxon>Eukaryota</taxon>
        <taxon>Viridiplantae</taxon>
        <taxon>Streptophyta</taxon>
        <taxon>Embryophyta</taxon>
        <taxon>Tracheophyta</taxon>
        <taxon>Spermatophyta</taxon>
        <taxon>Magnoliopsida</taxon>
        <taxon>eudicotyledons</taxon>
        <taxon>Gunneridae</taxon>
        <taxon>Pentapetalae</taxon>
        <taxon>rosids</taxon>
        <taxon>fabids</taxon>
        <taxon>Fabales</taxon>
        <taxon>Fabaceae</taxon>
        <taxon>Papilionoideae</taxon>
        <taxon>50 kb inversion clade</taxon>
        <taxon>dalbergioids sensu lato</taxon>
        <taxon>Dalbergieae</taxon>
        <taxon>Pterocarpus clade</taxon>
        <taxon>Stylosanthes</taxon>
    </lineage>
</organism>
<evidence type="ECO:0000313" key="7">
    <source>
        <dbReference type="Proteomes" id="UP001341840"/>
    </source>
</evidence>
<keyword evidence="3" id="KW-0949">S-adenosyl-L-methionine</keyword>
<dbReference type="InterPro" id="IPR036388">
    <property type="entry name" value="WH-like_DNA-bd_sf"/>
</dbReference>
<dbReference type="Pfam" id="PF00891">
    <property type="entry name" value="Methyltransf_2"/>
    <property type="match status" value="1"/>
</dbReference>
<dbReference type="PANTHER" id="PTHR11746">
    <property type="entry name" value="O-METHYLTRANSFERASE"/>
    <property type="match status" value="1"/>
</dbReference>
<protein>
    <submittedName>
        <fullName evidence="6">Uncharacterized protein</fullName>
    </submittedName>
</protein>
<dbReference type="InterPro" id="IPR036390">
    <property type="entry name" value="WH_DNA-bd_sf"/>
</dbReference>
<dbReference type="SUPFAM" id="SSF46785">
    <property type="entry name" value="Winged helix' DNA-binding domain"/>
    <property type="match status" value="1"/>
</dbReference>
<dbReference type="EMBL" id="JASCZI010120830">
    <property type="protein sequence ID" value="MED6154883.1"/>
    <property type="molecule type" value="Genomic_DNA"/>
</dbReference>
<proteinExistence type="predicted"/>
<dbReference type="CDD" id="cd02440">
    <property type="entry name" value="AdoMet_MTases"/>
    <property type="match status" value="1"/>
</dbReference>
<keyword evidence="2" id="KW-0808">Transferase</keyword>
<dbReference type="PROSITE" id="PS51683">
    <property type="entry name" value="SAM_OMT_II"/>
    <property type="match status" value="1"/>
</dbReference>
<keyword evidence="1" id="KW-0489">Methyltransferase</keyword>
<evidence type="ECO:0000256" key="3">
    <source>
        <dbReference type="ARBA" id="ARBA00022691"/>
    </source>
</evidence>
<dbReference type="SUPFAM" id="SSF53335">
    <property type="entry name" value="S-adenosyl-L-methionine-dependent methyltransferases"/>
    <property type="match status" value="1"/>
</dbReference>
<evidence type="ECO:0000259" key="5">
    <source>
        <dbReference type="Pfam" id="PF08100"/>
    </source>
</evidence>
<dbReference type="InterPro" id="IPR012967">
    <property type="entry name" value="COMT_dimerisation"/>
</dbReference>
<name>A0ABU6U3T1_9FABA</name>
<evidence type="ECO:0000313" key="6">
    <source>
        <dbReference type="EMBL" id="MED6154883.1"/>
    </source>
</evidence>
<reference evidence="6 7" key="1">
    <citation type="journal article" date="2023" name="Plants (Basel)">
        <title>Bridging the Gap: Combining Genomics and Transcriptomics Approaches to Understand Stylosanthes scabra, an Orphan Legume from the Brazilian Caatinga.</title>
        <authorList>
            <person name="Ferreira-Neto J.R.C."/>
            <person name="da Silva M.D."/>
            <person name="Binneck E."/>
            <person name="de Melo N.F."/>
            <person name="da Silva R.H."/>
            <person name="de Melo A.L.T.M."/>
            <person name="Pandolfi V."/>
            <person name="Bustamante F.O."/>
            <person name="Brasileiro-Vidal A.C."/>
            <person name="Benko-Iseppon A.M."/>
        </authorList>
    </citation>
    <scope>NUCLEOTIDE SEQUENCE [LARGE SCALE GENOMIC DNA]</scope>
    <source>
        <tissue evidence="6">Leaves</tissue>
    </source>
</reference>
<sequence>MDINKLVEGANNEELLFEAQTHLHYYTFHFLGSLCLKTAIQLGIPDIIHNNGNPITIPDLALALNIDSNKSSYLYRLMRFLVYVGFFVTTKIDGGKEEEEIMGYDLTPSSRLLLKNNVPTLSPFVQAMLDHSILHSPEFLAEWFHSSGDLTPFHTAHGMSFWDYTGQNKEFNGLFSEAMISDSGMAKLVIKDLKSVFEGLNSMVDVGGGKGGMARLISESVPGLQCTVLDLPHVVENLQDTNKLKFVGGDMFEAIPPADAILLKLVLHCLNDEDCGKVLKKCKEAISSKGKEGKVIIIDIVINENDDDKHELAEAKLYFDMLMMTLLPGREREEKEWEKLFLEAGFSHYKITPIFGTRSLIQVYP</sequence>
<accession>A0ABU6U3T1</accession>
<evidence type="ECO:0000259" key="4">
    <source>
        <dbReference type="Pfam" id="PF00891"/>
    </source>
</evidence>
<dbReference type="Proteomes" id="UP001341840">
    <property type="component" value="Unassembled WGS sequence"/>
</dbReference>
<gene>
    <name evidence="6" type="ORF">PIB30_000385</name>
</gene>
<dbReference type="Gene3D" id="3.40.50.150">
    <property type="entry name" value="Vaccinia Virus protein VP39"/>
    <property type="match status" value="1"/>
</dbReference>
<dbReference type="Gene3D" id="1.10.10.10">
    <property type="entry name" value="Winged helix-like DNA-binding domain superfamily/Winged helix DNA-binding domain"/>
    <property type="match status" value="1"/>
</dbReference>
<evidence type="ECO:0000256" key="2">
    <source>
        <dbReference type="ARBA" id="ARBA00022679"/>
    </source>
</evidence>
<dbReference type="Pfam" id="PF08100">
    <property type="entry name" value="Dimerisation"/>
    <property type="match status" value="1"/>
</dbReference>